<evidence type="ECO:0000259" key="2">
    <source>
        <dbReference type="Pfam" id="PF13649"/>
    </source>
</evidence>
<gene>
    <name evidence="3" type="ORF">CBR_g16975</name>
</gene>
<feature type="region of interest" description="Disordered" evidence="1">
    <location>
        <begin position="1"/>
        <end position="39"/>
    </location>
</feature>
<name>A0A388KUG6_CHABU</name>
<protein>
    <recommendedName>
        <fullName evidence="2">Methyltransferase domain-containing protein</fullName>
    </recommendedName>
</protein>
<dbReference type="AlphaFoldDB" id="A0A388KUG6"/>
<dbReference type="Gramene" id="GBG73632">
    <property type="protein sequence ID" value="GBG73632"/>
    <property type="gene ID" value="CBR_g16975"/>
</dbReference>
<reference evidence="3 4" key="1">
    <citation type="journal article" date="2018" name="Cell">
        <title>The Chara Genome: Secondary Complexity and Implications for Plant Terrestrialization.</title>
        <authorList>
            <person name="Nishiyama T."/>
            <person name="Sakayama H."/>
            <person name="Vries J.D."/>
            <person name="Buschmann H."/>
            <person name="Saint-Marcoux D."/>
            <person name="Ullrich K.K."/>
            <person name="Haas F.B."/>
            <person name="Vanderstraeten L."/>
            <person name="Becker D."/>
            <person name="Lang D."/>
            <person name="Vosolsobe S."/>
            <person name="Rombauts S."/>
            <person name="Wilhelmsson P.K.I."/>
            <person name="Janitza P."/>
            <person name="Kern R."/>
            <person name="Heyl A."/>
            <person name="Rumpler F."/>
            <person name="Villalobos L.I.A.C."/>
            <person name="Clay J.M."/>
            <person name="Skokan R."/>
            <person name="Toyoda A."/>
            <person name="Suzuki Y."/>
            <person name="Kagoshima H."/>
            <person name="Schijlen E."/>
            <person name="Tajeshwar N."/>
            <person name="Catarino B."/>
            <person name="Hetherington A.J."/>
            <person name="Saltykova A."/>
            <person name="Bonnot C."/>
            <person name="Breuninger H."/>
            <person name="Symeonidi A."/>
            <person name="Radhakrishnan G.V."/>
            <person name="Van Nieuwerburgh F."/>
            <person name="Deforce D."/>
            <person name="Chang C."/>
            <person name="Karol K.G."/>
            <person name="Hedrich R."/>
            <person name="Ulvskov P."/>
            <person name="Glockner G."/>
            <person name="Delwiche C.F."/>
            <person name="Petrasek J."/>
            <person name="Van de Peer Y."/>
            <person name="Friml J."/>
            <person name="Beilby M."/>
            <person name="Dolan L."/>
            <person name="Kohara Y."/>
            <person name="Sugano S."/>
            <person name="Fujiyama A."/>
            <person name="Delaux P.-M."/>
            <person name="Quint M."/>
            <person name="TheiBen G."/>
            <person name="Hagemann M."/>
            <person name="Harholt J."/>
            <person name="Dunand C."/>
            <person name="Zachgo S."/>
            <person name="Langdale J."/>
            <person name="Maumus F."/>
            <person name="Straeten D.V.D."/>
            <person name="Gould S.B."/>
            <person name="Rensing S.A."/>
        </authorList>
    </citation>
    <scope>NUCLEOTIDE SEQUENCE [LARGE SCALE GENOMIC DNA]</scope>
    <source>
        <strain evidence="3 4">S276</strain>
    </source>
</reference>
<dbReference type="Gene3D" id="3.40.50.150">
    <property type="entry name" value="Vaccinia Virus protein VP39"/>
    <property type="match status" value="1"/>
</dbReference>
<dbReference type="InterPro" id="IPR041698">
    <property type="entry name" value="Methyltransf_25"/>
</dbReference>
<accession>A0A388KUG6</accession>
<dbReference type="PANTHER" id="PTHR43591:SF57">
    <property type="entry name" value="METHYLTRANSFERASE DOMAIN-CONTAINING PROTEIN-RELATED"/>
    <property type="match status" value="1"/>
</dbReference>
<evidence type="ECO:0000313" key="3">
    <source>
        <dbReference type="EMBL" id="GBG73632.1"/>
    </source>
</evidence>
<dbReference type="Proteomes" id="UP000265515">
    <property type="component" value="Unassembled WGS sequence"/>
</dbReference>
<sequence length="343" mass="36933">MASSGEDGCGTAGIAAAAAEAAGEGGSPPPPSPGSPSDVSHWEKMAKYFDAFVSLTGHFANVALDHVAEDIQRVIEKKGEDDTCHVPVIVDVAGGTGACALEAVRRFPHARVLLTDISDAMLNVARKKIAESGIANVEVKVMDGQDLEMADGSVDALTCVFGIMFFPDRSRGWREMQRVLRPGGKAAVVTWKTPGPHVLTDEAIAKYDAEVEGKAKEEEEEGMPRGEERQGECLKKTAMDDEGRKKMLYLSSASAIADDLAAAGCHFSKVETYPSPFVWQGINEGDVDMMCSLWKKMPTIENLLTGRDIELLLAKLREVMRARLDENGHVCVPCEALLTVLTK</sequence>
<dbReference type="InterPro" id="IPR029063">
    <property type="entry name" value="SAM-dependent_MTases_sf"/>
</dbReference>
<keyword evidence="4" id="KW-1185">Reference proteome</keyword>
<dbReference type="PANTHER" id="PTHR43591">
    <property type="entry name" value="METHYLTRANSFERASE"/>
    <property type="match status" value="1"/>
</dbReference>
<dbReference type="Pfam" id="PF13649">
    <property type="entry name" value="Methyltransf_25"/>
    <property type="match status" value="1"/>
</dbReference>
<proteinExistence type="predicted"/>
<dbReference type="EMBL" id="BFEA01000187">
    <property type="protein sequence ID" value="GBG73632.1"/>
    <property type="molecule type" value="Genomic_DNA"/>
</dbReference>
<organism evidence="3 4">
    <name type="scientific">Chara braunii</name>
    <name type="common">Braun's stonewort</name>
    <dbReference type="NCBI Taxonomy" id="69332"/>
    <lineage>
        <taxon>Eukaryota</taxon>
        <taxon>Viridiplantae</taxon>
        <taxon>Streptophyta</taxon>
        <taxon>Charophyceae</taxon>
        <taxon>Charales</taxon>
        <taxon>Characeae</taxon>
        <taxon>Chara</taxon>
    </lineage>
</organism>
<evidence type="ECO:0000256" key="1">
    <source>
        <dbReference type="SAM" id="MobiDB-lite"/>
    </source>
</evidence>
<dbReference type="OrthoDB" id="2013972at2759"/>
<feature type="domain" description="Methyltransferase" evidence="2">
    <location>
        <begin position="89"/>
        <end position="184"/>
    </location>
</feature>
<dbReference type="STRING" id="69332.A0A388KUG6"/>
<comment type="caution">
    <text evidence="3">The sequence shown here is derived from an EMBL/GenBank/DDBJ whole genome shotgun (WGS) entry which is preliminary data.</text>
</comment>
<dbReference type="CDD" id="cd02440">
    <property type="entry name" value="AdoMet_MTases"/>
    <property type="match status" value="1"/>
</dbReference>
<evidence type="ECO:0000313" key="4">
    <source>
        <dbReference type="Proteomes" id="UP000265515"/>
    </source>
</evidence>
<dbReference type="GO" id="GO:0008168">
    <property type="term" value="F:methyltransferase activity"/>
    <property type="evidence" value="ECO:0007669"/>
    <property type="project" value="TreeGrafter"/>
</dbReference>
<dbReference type="SUPFAM" id="SSF53335">
    <property type="entry name" value="S-adenosyl-L-methionine-dependent methyltransferases"/>
    <property type="match status" value="1"/>
</dbReference>